<feature type="signal peptide" evidence="1">
    <location>
        <begin position="1"/>
        <end position="18"/>
    </location>
</feature>
<dbReference type="EMBL" id="SMGK01000002">
    <property type="protein sequence ID" value="TCK73578.1"/>
    <property type="molecule type" value="Genomic_DNA"/>
</dbReference>
<sequence length="799" mass="85645">MKHALAGILILASLVTTAGFSHSAAAQTSHADGIRYDVAGVVGRSDIVLQVPNASPRQAMPLGNGRLGVSVWAAEGFTAQLNRGDTLPDRVSPGQVVLPGLQAMTAAPDYSARLDLYNGIFVQNGGGITATTWVDPHTDTLVIDVVGADPAKVQTAELRLWPPRNPHASATTSMGLLAESWTDNIDPGASGRVFGSLAAISAHGRKASIAVEDARTIRVSVTPEQNGHFQILVASPHFNGSQSAAAVATAALREVSLRRNELWWHAFWHRADLFRITSADGSGEYMENLRALYLFTSAAESGGEYPGSQAGVGDLFSSIRDTHNWDPAAFWHWNLRMQVAANLGAGVPELNAPYFNLYRANLPAIQSWTSTHMSGHLGICVPETMRFNGVGIEYEKWHGPSQPTAKLDCDASSAPYYNARTLSTGAEVALNIWQQYLATHDRVFLQQNYPVMRAAARFLLDYEQPGADGMAHTEPSNAHETQWDTADPTTDIAARMALFPAVLQAASLLHTDPDLVAQLQRASALIPPFPRTQESGARTLLSAAADAGGHDVIADSYRPDAQQHNVENIGLEPVWPYAVIADDSPLYPLAKRTYLHRPYPINQDWSYDPIQAARLGLGDEVGTTLVKLTRKYQTFINGFANWGGSSGEFYVEQSGVVADALQEALVQDYDGLIRIAPAVPPGWDIDGRVSIRGRTNVDVQFRSGAVVAVVIHSGEAQQIRLRNPWKDQPVKILALPSGREVPVAVSGAAISFEAAAGAAYAVEEPVAGKAALPSSIVSGTPATAPKVFGPVQIGLTRGK</sequence>
<dbReference type="OrthoDB" id="101302at2"/>
<protein>
    <recommendedName>
        <fullName evidence="2">Glycosyl hydrolase family 95 catalytic domain-containing protein</fullName>
    </recommendedName>
</protein>
<name>A0A4R1L5Z2_9BACT</name>
<dbReference type="SUPFAM" id="SSF48208">
    <property type="entry name" value="Six-hairpin glycosidases"/>
    <property type="match status" value="1"/>
</dbReference>
<dbReference type="PANTHER" id="PTHR31084">
    <property type="entry name" value="ALPHA-L-FUCOSIDASE 2"/>
    <property type="match status" value="1"/>
</dbReference>
<feature type="domain" description="Glycosyl hydrolase family 95 catalytic" evidence="2">
    <location>
        <begin position="422"/>
        <end position="530"/>
    </location>
</feature>
<gene>
    <name evidence="3" type="ORF">C7378_1191</name>
</gene>
<dbReference type="Proteomes" id="UP000295210">
    <property type="component" value="Unassembled WGS sequence"/>
</dbReference>
<dbReference type="Gene3D" id="1.50.10.10">
    <property type="match status" value="1"/>
</dbReference>
<dbReference type="InterPro" id="IPR008928">
    <property type="entry name" value="6-hairpin_glycosidase_sf"/>
</dbReference>
<feature type="chain" id="PRO_5020680780" description="Glycosyl hydrolase family 95 catalytic domain-containing protein" evidence="1">
    <location>
        <begin position="19"/>
        <end position="799"/>
    </location>
</feature>
<evidence type="ECO:0000256" key="1">
    <source>
        <dbReference type="SAM" id="SignalP"/>
    </source>
</evidence>
<organism evidence="3 4">
    <name type="scientific">Acidipila rosea</name>
    <dbReference type="NCBI Taxonomy" id="768535"/>
    <lineage>
        <taxon>Bacteria</taxon>
        <taxon>Pseudomonadati</taxon>
        <taxon>Acidobacteriota</taxon>
        <taxon>Terriglobia</taxon>
        <taxon>Terriglobales</taxon>
        <taxon>Acidobacteriaceae</taxon>
        <taxon>Acidipila</taxon>
    </lineage>
</organism>
<dbReference type="RefSeq" id="WP_131993308.1">
    <property type="nucleotide sequence ID" value="NZ_SMGK01000002.1"/>
</dbReference>
<dbReference type="Gene3D" id="2.70.98.50">
    <property type="entry name" value="putative glycoside hydrolase family protein from bacillus halodurans"/>
    <property type="match status" value="1"/>
</dbReference>
<comment type="caution">
    <text evidence="3">The sequence shown here is derived from an EMBL/GenBank/DDBJ whole genome shotgun (WGS) entry which is preliminary data.</text>
</comment>
<evidence type="ECO:0000259" key="2">
    <source>
        <dbReference type="Pfam" id="PF22124"/>
    </source>
</evidence>
<dbReference type="AlphaFoldDB" id="A0A4R1L5Z2"/>
<reference evidence="3 4" key="1">
    <citation type="submission" date="2019-03" db="EMBL/GenBank/DDBJ databases">
        <title>Genomic Encyclopedia of Type Strains, Phase IV (KMG-IV): sequencing the most valuable type-strain genomes for metagenomic binning, comparative biology and taxonomic classification.</title>
        <authorList>
            <person name="Goeker M."/>
        </authorList>
    </citation>
    <scope>NUCLEOTIDE SEQUENCE [LARGE SCALE GENOMIC DNA]</scope>
    <source>
        <strain evidence="3 4">DSM 103428</strain>
    </source>
</reference>
<evidence type="ECO:0000313" key="4">
    <source>
        <dbReference type="Proteomes" id="UP000295210"/>
    </source>
</evidence>
<evidence type="ECO:0000313" key="3">
    <source>
        <dbReference type="EMBL" id="TCK73578.1"/>
    </source>
</evidence>
<keyword evidence="1" id="KW-0732">Signal</keyword>
<dbReference type="GO" id="GO:0005975">
    <property type="term" value="P:carbohydrate metabolic process"/>
    <property type="evidence" value="ECO:0007669"/>
    <property type="project" value="InterPro"/>
</dbReference>
<accession>A0A4R1L5Z2</accession>
<dbReference type="PANTHER" id="PTHR31084:SF0">
    <property type="entry name" value="ALPHA-L-FUCOSIDASE 2"/>
    <property type="match status" value="1"/>
</dbReference>
<proteinExistence type="predicted"/>
<keyword evidence="4" id="KW-1185">Reference proteome</keyword>
<dbReference type="Pfam" id="PF22124">
    <property type="entry name" value="Glyco_hydro_95_cat"/>
    <property type="match status" value="1"/>
</dbReference>
<dbReference type="InterPro" id="IPR012341">
    <property type="entry name" value="6hp_glycosidase-like_sf"/>
</dbReference>
<dbReference type="InterPro" id="IPR054363">
    <property type="entry name" value="GH95_cat"/>
</dbReference>
<dbReference type="GO" id="GO:0004560">
    <property type="term" value="F:alpha-L-fucosidase activity"/>
    <property type="evidence" value="ECO:0007669"/>
    <property type="project" value="TreeGrafter"/>
</dbReference>